<dbReference type="EMBL" id="JAWDGP010000726">
    <property type="protein sequence ID" value="KAK3797992.1"/>
    <property type="molecule type" value="Genomic_DNA"/>
</dbReference>
<evidence type="ECO:0000259" key="2">
    <source>
        <dbReference type="Pfam" id="PF13843"/>
    </source>
</evidence>
<evidence type="ECO:0000313" key="4">
    <source>
        <dbReference type="Proteomes" id="UP001283361"/>
    </source>
</evidence>
<feature type="domain" description="PiggyBac transposable element-derived protein" evidence="2">
    <location>
        <begin position="8"/>
        <end position="83"/>
    </location>
</feature>
<name>A0AAE1B1Q3_9GAST</name>
<comment type="caution">
    <text evidence="3">The sequence shown here is derived from an EMBL/GenBank/DDBJ whole genome shotgun (WGS) entry which is preliminary data.</text>
</comment>
<dbReference type="InterPro" id="IPR029526">
    <property type="entry name" value="PGBD"/>
</dbReference>
<dbReference type="Proteomes" id="UP001283361">
    <property type="component" value="Unassembled WGS sequence"/>
</dbReference>
<keyword evidence="4" id="KW-1185">Reference proteome</keyword>
<dbReference type="Pfam" id="PF13843">
    <property type="entry name" value="DDE_Tnp_1_7"/>
    <property type="match status" value="1"/>
</dbReference>
<organism evidence="3 4">
    <name type="scientific">Elysia crispata</name>
    <name type="common">lettuce slug</name>
    <dbReference type="NCBI Taxonomy" id="231223"/>
    <lineage>
        <taxon>Eukaryota</taxon>
        <taxon>Metazoa</taxon>
        <taxon>Spiralia</taxon>
        <taxon>Lophotrochozoa</taxon>
        <taxon>Mollusca</taxon>
        <taxon>Gastropoda</taxon>
        <taxon>Heterobranchia</taxon>
        <taxon>Euthyneura</taxon>
        <taxon>Panpulmonata</taxon>
        <taxon>Sacoglossa</taxon>
        <taxon>Placobranchoidea</taxon>
        <taxon>Plakobranchidae</taxon>
        <taxon>Elysia</taxon>
    </lineage>
</organism>
<keyword evidence="1" id="KW-0812">Transmembrane</keyword>
<feature type="transmembrane region" description="Helical" evidence="1">
    <location>
        <begin position="89"/>
        <end position="107"/>
    </location>
</feature>
<dbReference type="PANTHER" id="PTHR46599:SF3">
    <property type="entry name" value="PIGGYBAC TRANSPOSABLE ELEMENT-DERIVED PROTEIN 4"/>
    <property type="match status" value="1"/>
</dbReference>
<keyword evidence="1" id="KW-0472">Membrane</keyword>
<reference evidence="3" key="1">
    <citation type="journal article" date="2023" name="G3 (Bethesda)">
        <title>A reference genome for the long-term kleptoplast-retaining sea slug Elysia crispata morphotype clarki.</title>
        <authorList>
            <person name="Eastman K.E."/>
            <person name="Pendleton A.L."/>
            <person name="Shaikh M.A."/>
            <person name="Suttiyut T."/>
            <person name="Ogas R."/>
            <person name="Tomko P."/>
            <person name="Gavelis G."/>
            <person name="Widhalm J.R."/>
            <person name="Wisecaver J.H."/>
        </authorList>
    </citation>
    <scope>NUCLEOTIDE SEQUENCE</scope>
    <source>
        <strain evidence="3">ECLA1</strain>
    </source>
</reference>
<dbReference type="PANTHER" id="PTHR46599">
    <property type="entry name" value="PIGGYBAC TRANSPOSABLE ELEMENT-DERIVED PROTEIN 4"/>
    <property type="match status" value="1"/>
</dbReference>
<feature type="transmembrane region" description="Helical" evidence="1">
    <location>
        <begin position="119"/>
        <end position="142"/>
    </location>
</feature>
<evidence type="ECO:0000313" key="3">
    <source>
        <dbReference type="EMBL" id="KAK3797992.1"/>
    </source>
</evidence>
<protein>
    <recommendedName>
        <fullName evidence="2">PiggyBac transposable element-derived protein domain-containing protein</fullName>
    </recommendedName>
</protein>
<feature type="transmembrane region" description="Helical" evidence="1">
    <location>
        <begin position="50"/>
        <end position="69"/>
    </location>
</feature>
<dbReference type="AlphaFoldDB" id="A0AAE1B1Q3"/>
<feature type="transmembrane region" description="Helical" evidence="1">
    <location>
        <begin position="12"/>
        <end position="30"/>
    </location>
</feature>
<sequence>MSDRSIFKRWKTVHLVELYTFFAILVHVALVPKNKIKDYWSTDIIIKTVFAPRLMTRSCFLFILSFFHLNDNEKLVPQDSRTSIRSIRFAHSSTISSSYLFLVTILAKPLLQTDLWEHIQAAAKIFASTTPFAPAAVAPIIMRVYMRHKAVKWEIKLYQLCESQSGYVTGIEIMAQMPYVCNTSFSVCQCLIS</sequence>
<evidence type="ECO:0000256" key="1">
    <source>
        <dbReference type="SAM" id="Phobius"/>
    </source>
</evidence>
<keyword evidence="1" id="KW-1133">Transmembrane helix</keyword>
<proteinExistence type="predicted"/>
<gene>
    <name evidence="3" type="ORF">RRG08_008463</name>
</gene>
<accession>A0AAE1B1Q3</accession>